<gene>
    <name evidence="1" type="ORF">HNR42_002763</name>
</gene>
<dbReference type="Proteomes" id="UP000569951">
    <property type="component" value="Unassembled WGS sequence"/>
</dbReference>
<dbReference type="EMBL" id="JACHHG010000010">
    <property type="protein sequence ID" value="MBB6099325.1"/>
    <property type="molecule type" value="Genomic_DNA"/>
</dbReference>
<protein>
    <submittedName>
        <fullName evidence="1">Uncharacterized protein</fullName>
    </submittedName>
</protein>
<evidence type="ECO:0000313" key="1">
    <source>
        <dbReference type="EMBL" id="MBB6099325.1"/>
    </source>
</evidence>
<evidence type="ECO:0000313" key="2">
    <source>
        <dbReference type="Proteomes" id="UP000569951"/>
    </source>
</evidence>
<reference evidence="1 2" key="1">
    <citation type="submission" date="2020-08" db="EMBL/GenBank/DDBJ databases">
        <title>Genomic Encyclopedia of Type Strains, Phase IV (KMG-IV): sequencing the most valuable type-strain genomes for metagenomic binning, comparative biology and taxonomic classification.</title>
        <authorList>
            <person name="Goeker M."/>
        </authorList>
    </citation>
    <scope>NUCLEOTIDE SEQUENCE [LARGE SCALE GENOMIC DNA]</scope>
    <source>
        <strain evidence="1 2">DSM 21458</strain>
    </source>
</reference>
<proteinExistence type="predicted"/>
<accession>A0A841I640</accession>
<organism evidence="1 2">
    <name type="scientific">Deinobacterium chartae</name>
    <dbReference type="NCBI Taxonomy" id="521158"/>
    <lineage>
        <taxon>Bacteria</taxon>
        <taxon>Thermotogati</taxon>
        <taxon>Deinococcota</taxon>
        <taxon>Deinococci</taxon>
        <taxon>Deinococcales</taxon>
        <taxon>Deinococcaceae</taxon>
        <taxon>Deinobacterium</taxon>
    </lineage>
</organism>
<dbReference type="RefSeq" id="WP_183988075.1">
    <property type="nucleotide sequence ID" value="NZ_JACHHG010000010.1"/>
</dbReference>
<keyword evidence="2" id="KW-1185">Reference proteome</keyword>
<sequence length="130" mass="14297">MRRYWLMILGVALVALAAVLYWFAQPRPTPPTALQGVIVIRSLEGCEAPAATLQVVAQNATSRDLENLSLEFGLGAGGEVRTAQASVIRWLRGETRRIEVDRPDVPDADACFVKFFEGAQAQPITAIFRR</sequence>
<dbReference type="AlphaFoldDB" id="A0A841I640"/>
<comment type="caution">
    <text evidence="1">The sequence shown here is derived from an EMBL/GenBank/DDBJ whole genome shotgun (WGS) entry which is preliminary data.</text>
</comment>
<name>A0A841I640_9DEIO</name>